<evidence type="ECO:0000256" key="4">
    <source>
        <dbReference type="ARBA" id="ARBA00022884"/>
    </source>
</evidence>
<reference evidence="7" key="1">
    <citation type="submission" date="2022-07" db="EMBL/GenBank/DDBJ databases">
        <title>Phylogenomic reconstructions and comparative analyses of Kickxellomycotina fungi.</title>
        <authorList>
            <person name="Reynolds N.K."/>
            <person name="Stajich J.E."/>
            <person name="Barry K."/>
            <person name="Grigoriev I.V."/>
            <person name="Crous P."/>
            <person name="Smith M.E."/>
        </authorList>
    </citation>
    <scope>NUCLEOTIDE SEQUENCE</scope>
    <source>
        <strain evidence="7">RSA 861</strain>
    </source>
</reference>
<gene>
    <name evidence="7" type="primary">TIF45_2</name>
    <name evidence="7" type="ORF">IWQ60_008482</name>
</gene>
<sequence>MSVSPIAAAAASSSQLTSVAASHDDSQQPQIKTVFNDPQNFDVKHPLQNAWTLWFDNPTKRTNTNTWSQNLREIITFCTVEDFWGVINNITKATDLPPGSNYHMFKEGIKPMWEDPANEHGGRWVHFMQRRPAEGNEMWLHTLLALIGENFDNEEDICGVVFANRRSQFRISLWTRVASDSDIVLNIGRQMRTFLNLPSQVKLEFSEHETANAEPFRHEL</sequence>
<keyword evidence="4 6" id="KW-0694">RNA-binding</keyword>
<dbReference type="Pfam" id="PF01652">
    <property type="entry name" value="IF4E"/>
    <property type="match status" value="1"/>
</dbReference>
<keyword evidence="3" id="KW-0810">Translation regulation</keyword>
<proteinExistence type="inferred from homology"/>
<dbReference type="PANTHER" id="PTHR11960:SF8">
    <property type="entry name" value="EUKARYOTIC TRANSLATION INITIATION FACTOR 4E1-RELATED"/>
    <property type="match status" value="1"/>
</dbReference>
<keyword evidence="8" id="KW-1185">Reference proteome</keyword>
<accession>A0A9W7ZYG7</accession>
<comment type="similarity">
    <text evidence="1 6">Belongs to the eukaryotic initiation factor 4E family.</text>
</comment>
<comment type="caution">
    <text evidence="7">The sequence shown here is derived from an EMBL/GenBank/DDBJ whole genome shotgun (WGS) entry which is preliminary data.</text>
</comment>
<keyword evidence="2 6" id="KW-0396">Initiation factor</keyword>
<organism evidence="7 8">
    <name type="scientific">Tieghemiomyces parasiticus</name>
    <dbReference type="NCBI Taxonomy" id="78921"/>
    <lineage>
        <taxon>Eukaryota</taxon>
        <taxon>Fungi</taxon>
        <taxon>Fungi incertae sedis</taxon>
        <taxon>Zoopagomycota</taxon>
        <taxon>Kickxellomycotina</taxon>
        <taxon>Dimargaritomycetes</taxon>
        <taxon>Dimargaritales</taxon>
        <taxon>Dimargaritaceae</taxon>
        <taxon>Tieghemiomyces</taxon>
    </lineage>
</organism>
<dbReference type="OrthoDB" id="590761at2759"/>
<dbReference type="GO" id="GO:0006417">
    <property type="term" value="P:regulation of translation"/>
    <property type="evidence" value="ECO:0007669"/>
    <property type="project" value="UniProtKB-KW"/>
</dbReference>
<evidence type="ECO:0000256" key="6">
    <source>
        <dbReference type="RuleBase" id="RU004374"/>
    </source>
</evidence>
<dbReference type="PANTHER" id="PTHR11960">
    <property type="entry name" value="EUKARYOTIC TRANSLATION INITIATION FACTOR 4E RELATED"/>
    <property type="match status" value="1"/>
</dbReference>
<dbReference type="InterPro" id="IPR001040">
    <property type="entry name" value="TIF_eIF_4E"/>
</dbReference>
<name>A0A9W7ZYG7_9FUNG</name>
<evidence type="ECO:0000256" key="2">
    <source>
        <dbReference type="ARBA" id="ARBA00022540"/>
    </source>
</evidence>
<dbReference type="GO" id="GO:0003743">
    <property type="term" value="F:translation initiation factor activity"/>
    <property type="evidence" value="ECO:0007669"/>
    <property type="project" value="UniProtKB-KW"/>
</dbReference>
<dbReference type="Gene3D" id="3.30.760.10">
    <property type="entry name" value="RNA Cap, Translation Initiation Factor Eif4e"/>
    <property type="match status" value="1"/>
</dbReference>
<dbReference type="SUPFAM" id="SSF55418">
    <property type="entry name" value="eIF4e-like"/>
    <property type="match status" value="1"/>
</dbReference>
<evidence type="ECO:0000313" key="8">
    <source>
        <dbReference type="Proteomes" id="UP001150569"/>
    </source>
</evidence>
<dbReference type="EMBL" id="JANBPT010000636">
    <property type="protein sequence ID" value="KAJ1915317.1"/>
    <property type="molecule type" value="Genomic_DNA"/>
</dbReference>
<evidence type="ECO:0000256" key="5">
    <source>
        <dbReference type="ARBA" id="ARBA00022917"/>
    </source>
</evidence>
<dbReference type="InterPro" id="IPR023398">
    <property type="entry name" value="TIF_eIF4e-like"/>
</dbReference>
<evidence type="ECO:0000256" key="1">
    <source>
        <dbReference type="ARBA" id="ARBA00009860"/>
    </source>
</evidence>
<dbReference type="AlphaFoldDB" id="A0A9W7ZYG7"/>
<evidence type="ECO:0000313" key="7">
    <source>
        <dbReference type="EMBL" id="KAJ1915317.1"/>
    </source>
</evidence>
<keyword evidence="5 6" id="KW-0648">Protein biosynthesis</keyword>
<protein>
    <submittedName>
        <fullName evidence="7">Eukaryotic translation initiation factor 4E</fullName>
    </submittedName>
</protein>
<dbReference type="GO" id="GO:0016281">
    <property type="term" value="C:eukaryotic translation initiation factor 4F complex"/>
    <property type="evidence" value="ECO:0007669"/>
    <property type="project" value="TreeGrafter"/>
</dbReference>
<dbReference type="GO" id="GO:0000340">
    <property type="term" value="F:RNA 7-methylguanosine cap binding"/>
    <property type="evidence" value="ECO:0007669"/>
    <property type="project" value="TreeGrafter"/>
</dbReference>
<dbReference type="Proteomes" id="UP001150569">
    <property type="component" value="Unassembled WGS sequence"/>
</dbReference>
<evidence type="ECO:0000256" key="3">
    <source>
        <dbReference type="ARBA" id="ARBA00022845"/>
    </source>
</evidence>